<accession>A0A5B7K6N0</accession>
<evidence type="ECO:0000313" key="1">
    <source>
        <dbReference type="EMBL" id="MPD02234.1"/>
    </source>
</evidence>
<gene>
    <name evidence="1" type="ORF">E2C01_097804</name>
</gene>
<organism evidence="1 2">
    <name type="scientific">Portunus trituberculatus</name>
    <name type="common">Swimming crab</name>
    <name type="synonym">Neptunus trituberculatus</name>
    <dbReference type="NCBI Taxonomy" id="210409"/>
    <lineage>
        <taxon>Eukaryota</taxon>
        <taxon>Metazoa</taxon>
        <taxon>Ecdysozoa</taxon>
        <taxon>Arthropoda</taxon>
        <taxon>Crustacea</taxon>
        <taxon>Multicrustacea</taxon>
        <taxon>Malacostraca</taxon>
        <taxon>Eumalacostraca</taxon>
        <taxon>Eucarida</taxon>
        <taxon>Decapoda</taxon>
        <taxon>Pleocyemata</taxon>
        <taxon>Brachyura</taxon>
        <taxon>Eubrachyura</taxon>
        <taxon>Portunoidea</taxon>
        <taxon>Portunidae</taxon>
        <taxon>Portuninae</taxon>
        <taxon>Portunus</taxon>
    </lineage>
</organism>
<evidence type="ECO:0000313" key="2">
    <source>
        <dbReference type="Proteomes" id="UP000324222"/>
    </source>
</evidence>
<dbReference type="Proteomes" id="UP000324222">
    <property type="component" value="Unassembled WGS sequence"/>
</dbReference>
<proteinExistence type="predicted"/>
<name>A0A5B7K6N0_PORTR</name>
<dbReference type="AlphaFoldDB" id="A0A5B7K6N0"/>
<protein>
    <submittedName>
        <fullName evidence="1">Uncharacterized protein</fullName>
    </submittedName>
</protein>
<sequence length="51" mass="6014">MKCVMALDNGGSGLHPRQICEWEGRDQMMMCWEGEKEGEIRKKKVELWCKK</sequence>
<dbReference type="EMBL" id="VSRR010130513">
    <property type="protein sequence ID" value="MPD02234.1"/>
    <property type="molecule type" value="Genomic_DNA"/>
</dbReference>
<keyword evidence="2" id="KW-1185">Reference proteome</keyword>
<reference evidence="1 2" key="1">
    <citation type="submission" date="2019-05" db="EMBL/GenBank/DDBJ databases">
        <title>Another draft genome of Portunus trituberculatus and its Hox gene families provides insights of decapod evolution.</title>
        <authorList>
            <person name="Jeong J.-H."/>
            <person name="Song I."/>
            <person name="Kim S."/>
            <person name="Choi T."/>
            <person name="Kim D."/>
            <person name="Ryu S."/>
            <person name="Kim W."/>
        </authorList>
    </citation>
    <scope>NUCLEOTIDE SEQUENCE [LARGE SCALE GENOMIC DNA]</scope>
    <source>
        <tissue evidence="1">Muscle</tissue>
    </source>
</reference>
<comment type="caution">
    <text evidence="1">The sequence shown here is derived from an EMBL/GenBank/DDBJ whole genome shotgun (WGS) entry which is preliminary data.</text>
</comment>